<feature type="compositionally biased region" description="Basic and acidic residues" evidence="1">
    <location>
        <begin position="1"/>
        <end position="19"/>
    </location>
</feature>
<evidence type="ECO:0000313" key="3">
    <source>
        <dbReference type="Proteomes" id="UP000305948"/>
    </source>
</evidence>
<feature type="compositionally biased region" description="Basic and acidic residues" evidence="1">
    <location>
        <begin position="71"/>
        <end position="82"/>
    </location>
</feature>
<feature type="compositionally biased region" description="Polar residues" evidence="1">
    <location>
        <begin position="49"/>
        <end position="66"/>
    </location>
</feature>
<protein>
    <submittedName>
        <fullName evidence="2">Uncharacterized protein</fullName>
    </submittedName>
</protein>
<keyword evidence="3" id="KW-1185">Reference proteome</keyword>
<feature type="region of interest" description="Disordered" evidence="1">
    <location>
        <begin position="49"/>
        <end position="82"/>
    </location>
</feature>
<accession>A0A5C3N4K0</accession>
<reference evidence="2 3" key="1">
    <citation type="journal article" date="2019" name="Nat. Ecol. Evol.">
        <title>Megaphylogeny resolves global patterns of mushroom evolution.</title>
        <authorList>
            <person name="Varga T."/>
            <person name="Krizsan K."/>
            <person name="Foldi C."/>
            <person name="Dima B."/>
            <person name="Sanchez-Garcia M."/>
            <person name="Sanchez-Ramirez S."/>
            <person name="Szollosi G.J."/>
            <person name="Szarkandi J.G."/>
            <person name="Papp V."/>
            <person name="Albert L."/>
            <person name="Andreopoulos W."/>
            <person name="Angelini C."/>
            <person name="Antonin V."/>
            <person name="Barry K.W."/>
            <person name="Bougher N.L."/>
            <person name="Buchanan P."/>
            <person name="Buyck B."/>
            <person name="Bense V."/>
            <person name="Catcheside P."/>
            <person name="Chovatia M."/>
            <person name="Cooper J."/>
            <person name="Damon W."/>
            <person name="Desjardin D."/>
            <person name="Finy P."/>
            <person name="Geml J."/>
            <person name="Haridas S."/>
            <person name="Hughes K."/>
            <person name="Justo A."/>
            <person name="Karasinski D."/>
            <person name="Kautmanova I."/>
            <person name="Kiss B."/>
            <person name="Kocsube S."/>
            <person name="Kotiranta H."/>
            <person name="LaButti K.M."/>
            <person name="Lechner B.E."/>
            <person name="Liimatainen K."/>
            <person name="Lipzen A."/>
            <person name="Lukacs Z."/>
            <person name="Mihaltcheva S."/>
            <person name="Morgado L.N."/>
            <person name="Niskanen T."/>
            <person name="Noordeloos M.E."/>
            <person name="Ohm R.A."/>
            <person name="Ortiz-Santana B."/>
            <person name="Ovrebo C."/>
            <person name="Racz N."/>
            <person name="Riley R."/>
            <person name="Savchenko A."/>
            <person name="Shiryaev A."/>
            <person name="Soop K."/>
            <person name="Spirin V."/>
            <person name="Szebenyi C."/>
            <person name="Tomsovsky M."/>
            <person name="Tulloss R.E."/>
            <person name="Uehling J."/>
            <person name="Grigoriev I.V."/>
            <person name="Vagvolgyi C."/>
            <person name="Papp T."/>
            <person name="Martin F.M."/>
            <person name="Miettinen O."/>
            <person name="Hibbett D.S."/>
            <person name="Nagy L.G."/>
        </authorList>
    </citation>
    <scope>NUCLEOTIDE SEQUENCE [LARGE SCALE GENOMIC DNA]</scope>
    <source>
        <strain evidence="2 3">OMC1185</strain>
    </source>
</reference>
<evidence type="ECO:0000256" key="1">
    <source>
        <dbReference type="SAM" id="MobiDB-lite"/>
    </source>
</evidence>
<organism evidence="2 3">
    <name type="scientific">Heliocybe sulcata</name>
    <dbReference type="NCBI Taxonomy" id="5364"/>
    <lineage>
        <taxon>Eukaryota</taxon>
        <taxon>Fungi</taxon>
        <taxon>Dikarya</taxon>
        <taxon>Basidiomycota</taxon>
        <taxon>Agaricomycotina</taxon>
        <taxon>Agaricomycetes</taxon>
        <taxon>Gloeophyllales</taxon>
        <taxon>Gloeophyllaceae</taxon>
        <taxon>Heliocybe</taxon>
    </lineage>
</organism>
<feature type="region of interest" description="Disordered" evidence="1">
    <location>
        <begin position="1"/>
        <end position="21"/>
    </location>
</feature>
<dbReference type="Proteomes" id="UP000305948">
    <property type="component" value="Unassembled WGS sequence"/>
</dbReference>
<evidence type="ECO:0000313" key="2">
    <source>
        <dbReference type="EMBL" id="TFK52330.1"/>
    </source>
</evidence>
<name>A0A5C3N4K0_9AGAM</name>
<proteinExistence type="predicted"/>
<sequence>MAEVLQCEHYDQDTHRDNANPRFASKVFAHELEERAEVLNKSQVQAQLTRGLETGTTQDVADTESSNTEEEPGKVECRRSKKSAEKIGASSGIWYATRRFVHELDWRNELDAVASRILDRTSVEPATDRSRTLRSHSLEKKILNTPLRVVDASEDGSPHGKKCTVELVLRRDFAARGTGLRRQRTQGNARGERDEAIENACPGSLGLTLDTACRCHRYRWHWSKTPSRWEFNIIVE</sequence>
<dbReference type="AlphaFoldDB" id="A0A5C3N4K0"/>
<gene>
    <name evidence="2" type="ORF">OE88DRAFT_1644042</name>
</gene>
<dbReference type="EMBL" id="ML213509">
    <property type="protein sequence ID" value="TFK52330.1"/>
    <property type="molecule type" value="Genomic_DNA"/>
</dbReference>